<reference evidence="1" key="1">
    <citation type="submission" date="2020-01" db="EMBL/GenBank/DDBJ databases">
        <authorList>
            <person name="Feng Z.H.Z."/>
        </authorList>
    </citation>
    <scope>NUCLEOTIDE SEQUENCE</scope>
    <source>
        <strain evidence="1">CBS107.38</strain>
    </source>
</reference>
<organism evidence="1 2">
    <name type="scientific">Alternaria burnsii</name>
    <dbReference type="NCBI Taxonomy" id="1187904"/>
    <lineage>
        <taxon>Eukaryota</taxon>
        <taxon>Fungi</taxon>
        <taxon>Dikarya</taxon>
        <taxon>Ascomycota</taxon>
        <taxon>Pezizomycotina</taxon>
        <taxon>Dothideomycetes</taxon>
        <taxon>Pleosporomycetidae</taxon>
        <taxon>Pleosporales</taxon>
        <taxon>Pleosporineae</taxon>
        <taxon>Pleosporaceae</taxon>
        <taxon>Alternaria</taxon>
        <taxon>Alternaria sect. Alternaria</taxon>
    </lineage>
</organism>
<evidence type="ECO:0000313" key="1">
    <source>
        <dbReference type="EMBL" id="KAF7676717.1"/>
    </source>
</evidence>
<name>A0A8H7EFQ8_9PLEO</name>
<protein>
    <submittedName>
        <fullName evidence="1">Uncharacterized protein</fullName>
    </submittedName>
</protein>
<gene>
    <name evidence="1" type="ORF">GT037_004929</name>
</gene>
<dbReference type="GeneID" id="62203154"/>
<proteinExistence type="predicted"/>
<comment type="caution">
    <text evidence="1">The sequence shown here is derived from an EMBL/GenBank/DDBJ whole genome shotgun (WGS) entry which is preliminary data.</text>
</comment>
<sequence>MSSSSKRSLLLFLSSPFEICEIRRSSRTAVHHSGGCGYFIRGSASDHQRTSEKHYNGWR</sequence>
<evidence type="ECO:0000313" key="2">
    <source>
        <dbReference type="Proteomes" id="UP000596902"/>
    </source>
</evidence>
<accession>A0A8H7EFQ8</accession>
<dbReference type="AlphaFoldDB" id="A0A8H7EFQ8"/>
<dbReference type="EMBL" id="JAAABM010000006">
    <property type="protein sequence ID" value="KAF7676717.1"/>
    <property type="molecule type" value="Genomic_DNA"/>
</dbReference>
<dbReference type="RefSeq" id="XP_038786926.1">
    <property type="nucleotide sequence ID" value="XM_038929976.1"/>
</dbReference>
<reference evidence="1" key="2">
    <citation type="submission" date="2020-08" db="EMBL/GenBank/DDBJ databases">
        <title>Draft Genome Sequence of Cumin Blight Pathogen Alternaria burnsii.</title>
        <authorList>
            <person name="Feng Z."/>
        </authorList>
    </citation>
    <scope>NUCLEOTIDE SEQUENCE</scope>
    <source>
        <strain evidence="1">CBS107.38</strain>
    </source>
</reference>
<dbReference type="Proteomes" id="UP000596902">
    <property type="component" value="Unassembled WGS sequence"/>
</dbReference>
<keyword evidence="2" id="KW-1185">Reference proteome</keyword>